<gene>
    <name evidence="1" type="ORF">LCGC14_2579110</name>
</gene>
<reference evidence="1" key="1">
    <citation type="journal article" date="2015" name="Nature">
        <title>Complex archaea that bridge the gap between prokaryotes and eukaryotes.</title>
        <authorList>
            <person name="Spang A."/>
            <person name="Saw J.H."/>
            <person name="Jorgensen S.L."/>
            <person name="Zaremba-Niedzwiedzka K."/>
            <person name="Martijn J."/>
            <person name="Lind A.E."/>
            <person name="van Eijk R."/>
            <person name="Schleper C."/>
            <person name="Guy L."/>
            <person name="Ettema T.J."/>
        </authorList>
    </citation>
    <scope>NUCLEOTIDE SEQUENCE</scope>
</reference>
<dbReference type="Gene3D" id="3.40.50.150">
    <property type="entry name" value="Vaccinia Virus protein VP39"/>
    <property type="match status" value="1"/>
</dbReference>
<protein>
    <recommendedName>
        <fullName evidence="2">DNA methylase N-4/N-6 domain-containing protein</fullName>
    </recommendedName>
</protein>
<sequence length="108" mass="12913">LEFPDKSFKLVVFDPPHRTDFNKTSIMAKQYGILNKETWQYDLKKGFDECWRVLQDYGILIFKWNEISIKKEKVFELFDVRPLFGHVTNKSSKNTIWATYMKIPKSES</sequence>
<dbReference type="EMBL" id="LAZR01043011">
    <property type="protein sequence ID" value="KKL08117.1"/>
    <property type="molecule type" value="Genomic_DNA"/>
</dbReference>
<feature type="non-terminal residue" evidence="1">
    <location>
        <position position="1"/>
    </location>
</feature>
<dbReference type="AlphaFoldDB" id="A0A0F9B2T0"/>
<evidence type="ECO:0008006" key="2">
    <source>
        <dbReference type="Google" id="ProtNLM"/>
    </source>
</evidence>
<accession>A0A0F9B2T0</accession>
<dbReference type="SUPFAM" id="SSF53335">
    <property type="entry name" value="S-adenosyl-L-methionine-dependent methyltransferases"/>
    <property type="match status" value="1"/>
</dbReference>
<name>A0A0F9B2T0_9ZZZZ</name>
<dbReference type="InterPro" id="IPR029063">
    <property type="entry name" value="SAM-dependent_MTases_sf"/>
</dbReference>
<proteinExistence type="predicted"/>
<organism evidence="1">
    <name type="scientific">marine sediment metagenome</name>
    <dbReference type="NCBI Taxonomy" id="412755"/>
    <lineage>
        <taxon>unclassified sequences</taxon>
        <taxon>metagenomes</taxon>
        <taxon>ecological metagenomes</taxon>
    </lineage>
</organism>
<evidence type="ECO:0000313" key="1">
    <source>
        <dbReference type="EMBL" id="KKL08117.1"/>
    </source>
</evidence>
<comment type="caution">
    <text evidence="1">The sequence shown here is derived from an EMBL/GenBank/DDBJ whole genome shotgun (WGS) entry which is preliminary data.</text>
</comment>